<comment type="caution">
    <text evidence="1">The sequence shown here is derived from an EMBL/GenBank/DDBJ whole genome shotgun (WGS) entry which is preliminary data.</text>
</comment>
<reference evidence="1" key="1">
    <citation type="submission" date="2020-01" db="EMBL/GenBank/DDBJ databases">
        <title>Genome sequence of Kobresia littledalei, the first chromosome-level genome in the family Cyperaceae.</title>
        <authorList>
            <person name="Qu G."/>
        </authorList>
    </citation>
    <scope>NUCLEOTIDE SEQUENCE</scope>
    <source>
        <strain evidence="1">C.B.Clarke</strain>
        <tissue evidence="1">Leaf</tissue>
    </source>
</reference>
<name>A0A833QMR3_9POAL</name>
<protein>
    <submittedName>
        <fullName evidence="1">Uncharacterized protein</fullName>
    </submittedName>
</protein>
<evidence type="ECO:0000313" key="1">
    <source>
        <dbReference type="EMBL" id="KAF3325779.1"/>
    </source>
</evidence>
<dbReference type="AlphaFoldDB" id="A0A833QMR3"/>
<dbReference type="EMBL" id="SWLB01000019">
    <property type="protein sequence ID" value="KAF3325779.1"/>
    <property type="molecule type" value="Genomic_DNA"/>
</dbReference>
<organism evidence="1 2">
    <name type="scientific">Carex littledalei</name>
    <dbReference type="NCBI Taxonomy" id="544730"/>
    <lineage>
        <taxon>Eukaryota</taxon>
        <taxon>Viridiplantae</taxon>
        <taxon>Streptophyta</taxon>
        <taxon>Embryophyta</taxon>
        <taxon>Tracheophyta</taxon>
        <taxon>Spermatophyta</taxon>
        <taxon>Magnoliopsida</taxon>
        <taxon>Liliopsida</taxon>
        <taxon>Poales</taxon>
        <taxon>Cyperaceae</taxon>
        <taxon>Cyperoideae</taxon>
        <taxon>Cariceae</taxon>
        <taxon>Carex</taxon>
        <taxon>Carex subgen. Euthyceras</taxon>
    </lineage>
</organism>
<evidence type="ECO:0000313" key="2">
    <source>
        <dbReference type="Proteomes" id="UP000623129"/>
    </source>
</evidence>
<dbReference type="Proteomes" id="UP000623129">
    <property type="component" value="Unassembled WGS sequence"/>
</dbReference>
<sequence>MEVANYLVSITTKRKELEVVHDLSLSSLPKKIKLEHANFPQFLEEEEDSPVAILYSVKNKKVPSFNYNINHEMELMDEDEDEPSASFMEVENKSEYNQHQCMLPQVPQKRSAYIWSGNK</sequence>
<keyword evidence="2" id="KW-1185">Reference proteome</keyword>
<gene>
    <name evidence="1" type="ORF">FCM35_KLT08859</name>
</gene>
<accession>A0A833QMR3</accession>
<proteinExistence type="predicted"/>